<protein>
    <submittedName>
        <fullName evidence="9">Oxidoreductase, aldo/keto reductase family</fullName>
    </submittedName>
</protein>
<dbReference type="Gene3D" id="3.20.20.100">
    <property type="entry name" value="NADP-dependent oxidoreductase domain"/>
    <property type="match status" value="1"/>
</dbReference>
<dbReference type="SUPFAM" id="SSF51430">
    <property type="entry name" value="NAD(P)-linked oxidoreductase"/>
    <property type="match status" value="1"/>
</dbReference>
<dbReference type="Proteomes" id="UP000016761">
    <property type="component" value="Unassembled WGS sequence"/>
</dbReference>
<dbReference type="PANTHER" id="PTHR43827:SF3">
    <property type="entry name" value="NADP-DEPENDENT OXIDOREDUCTASE DOMAIN-CONTAINING PROTEIN"/>
    <property type="match status" value="1"/>
</dbReference>
<sequence>MKHHKIINDKDNNMSTKNYNMRTAGQASIPVLGLGTWQSTGQDCIDVVKKALEMGYEHIDTAQAYDNEKEVGQGIKQSGVARDKFFLTTKIFPDDMKFQPEKLVEAAKRSLENLETDYVDLLLLHWPDDRVPLSETIPALCELQKQGLTKHIGVSNFNIANIIEAKEYADVPITVNQVEFHPFIKQHTLQTFLNNHHILLEAYSPLARGDVFDNDTIKEIADAHNVTPAQISLAWILSDKHRVAIPKTSNPDHLQGNLDAINVVLSAEELEKIGSLARADGRKIKHPDYSPVWDD</sequence>
<evidence type="ECO:0000256" key="1">
    <source>
        <dbReference type="ARBA" id="ARBA00007905"/>
    </source>
</evidence>
<accession>U4T3W9</accession>
<evidence type="ECO:0000313" key="9">
    <source>
        <dbReference type="EMBL" id="ERL56007.1"/>
    </source>
</evidence>
<evidence type="ECO:0000256" key="3">
    <source>
        <dbReference type="ARBA" id="ARBA00023002"/>
    </source>
</evidence>
<dbReference type="PROSITE" id="PS00062">
    <property type="entry name" value="ALDOKETO_REDUCTASE_2"/>
    <property type="match status" value="1"/>
</dbReference>
<organism evidence="9 10">
    <name type="scientific">Psychrobacter aquaticus CMS 56</name>
    <dbReference type="NCBI Taxonomy" id="1354303"/>
    <lineage>
        <taxon>Bacteria</taxon>
        <taxon>Pseudomonadati</taxon>
        <taxon>Pseudomonadota</taxon>
        <taxon>Gammaproteobacteria</taxon>
        <taxon>Moraxellales</taxon>
        <taxon>Moraxellaceae</taxon>
        <taxon>Psychrobacter</taxon>
    </lineage>
</organism>
<feature type="active site" description="Proton donor" evidence="5">
    <location>
        <position position="65"/>
    </location>
</feature>
<evidence type="ECO:0000256" key="7">
    <source>
        <dbReference type="PIRSR" id="PIRSR000097-3"/>
    </source>
</evidence>
<keyword evidence="3" id="KW-0560">Oxidoreductase</keyword>
<feature type="binding site" evidence="6">
    <location>
        <position position="125"/>
    </location>
    <ligand>
        <name>substrate</name>
    </ligand>
</feature>
<dbReference type="InterPro" id="IPR018170">
    <property type="entry name" value="Aldo/ket_reductase_CS"/>
</dbReference>
<dbReference type="InterPro" id="IPR036812">
    <property type="entry name" value="NAD(P)_OxRdtase_dom_sf"/>
</dbReference>
<keyword evidence="10" id="KW-1185">Reference proteome</keyword>
<dbReference type="InterPro" id="IPR023210">
    <property type="entry name" value="NADP_OxRdtase_dom"/>
</dbReference>
<comment type="similarity">
    <text evidence="1">Belongs to the aldo/keto reductase family.</text>
</comment>
<dbReference type="Pfam" id="PF00248">
    <property type="entry name" value="Aldo_ket_red"/>
    <property type="match status" value="1"/>
</dbReference>
<feature type="site" description="Lowers pKa of active site Tyr" evidence="7">
    <location>
        <position position="90"/>
    </location>
</feature>
<keyword evidence="2" id="KW-0521">NADP</keyword>
<dbReference type="PATRIC" id="fig|1354303.4.peg.1050"/>
<proteinExistence type="inferred from homology"/>
<dbReference type="EMBL" id="AUSW01000016">
    <property type="protein sequence ID" value="ERL56007.1"/>
    <property type="molecule type" value="Genomic_DNA"/>
</dbReference>
<dbReference type="GO" id="GO:1990002">
    <property type="term" value="F:methylglyoxal reductase (NADPH) (acetol producing) activity"/>
    <property type="evidence" value="ECO:0007669"/>
    <property type="project" value="TreeGrafter"/>
</dbReference>
<dbReference type="PANTHER" id="PTHR43827">
    <property type="entry name" value="2,5-DIKETO-D-GLUCONIC ACID REDUCTASE"/>
    <property type="match status" value="1"/>
</dbReference>
<dbReference type="AlphaFoldDB" id="U4T3W9"/>
<evidence type="ECO:0000256" key="6">
    <source>
        <dbReference type="PIRSR" id="PIRSR000097-2"/>
    </source>
</evidence>
<feature type="domain" description="NADP-dependent oxidoreductase" evidence="8">
    <location>
        <begin position="32"/>
        <end position="276"/>
    </location>
</feature>
<evidence type="ECO:0000256" key="4">
    <source>
        <dbReference type="ARBA" id="ARBA00049445"/>
    </source>
</evidence>
<evidence type="ECO:0000313" key="10">
    <source>
        <dbReference type="Proteomes" id="UP000016761"/>
    </source>
</evidence>
<comment type="catalytic activity">
    <reaction evidence="4">
        <text>hydroxyacetone + NADP(+) = methylglyoxal + NADPH + H(+)</text>
        <dbReference type="Rhea" id="RHEA:27986"/>
        <dbReference type="ChEBI" id="CHEBI:15378"/>
        <dbReference type="ChEBI" id="CHEBI:17158"/>
        <dbReference type="ChEBI" id="CHEBI:27957"/>
        <dbReference type="ChEBI" id="CHEBI:57783"/>
        <dbReference type="ChEBI" id="CHEBI:58349"/>
    </reaction>
</comment>
<dbReference type="FunFam" id="3.20.20.100:FF:000002">
    <property type="entry name" value="2,5-diketo-D-gluconic acid reductase A"/>
    <property type="match status" value="1"/>
</dbReference>
<dbReference type="PRINTS" id="PR00069">
    <property type="entry name" value="ALDKETRDTASE"/>
</dbReference>
<evidence type="ECO:0000256" key="2">
    <source>
        <dbReference type="ARBA" id="ARBA00022857"/>
    </source>
</evidence>
<dbReference type="PIRSF" id="PIRSF000097">
    <property type="entry name" value="AKR"/>
    <property type="match status" value="1"/>
</dbReference>
<gene>
    <name evidence="9" type="ORF">M917_1067</name>
</gene>
<evidence type="ECO:0000256" key="5">
    <source>
        <dbReference type="PIRSR" id="PIRSR000097-1"/>
    </source>
</evidence>
<dbReference type="eggNOG" id="COG0656">
    <property type="taxonomic scope" value="Bacteria"/>
</dbReference>
<comment type="caution">
    <text evidence="9">The sequence shown here is derived from an EMBL/GenBank/DDBJ whole genome shotgun (WGS) entry which is preliminary data.</text>
</comment>
<dbReference type="STRING" id="1354303.M917_1067"/>
<dbReference type="InterPro" id="IPR020471">
    <property type="entry name" value="AKR"/>
</dbReference>
<evidence type="ECO:0000259" key="8">
    <source>
        <dbReference type="Pfam" id="PF00248"/>
    </source>
</evidence>
<reference evidence="9 10" key="1">
    <citation type="journal article" date="2013" name="Genome Announc.">
        <title>Draft Genome Sequence of Psychrobacter aquaticus Strain CMS 56T, Isolated from a Cyanobacterial Mat Sample Collected from Water Bodies in the McMurdo Dry Valley Region of Antarctica.</title>
        <authorList>
            <person name="Reddy G.S."/>
            <person name="Ara S."/>
            <person name="Singh A."/>
            <person name="Kumar Pinnaka A."/>
            <person name="Shivaji S."/>
        </authorList>
    </citation>
    <scope>NUCLEOTIDE SEQUENCE [LARGE SCALE GENOMIC DNA]</scope>
    <source>
        <strain evidence="9 10">CMS 56</strain>
    </source>
</reference>
<dbReference type="GO" id="GO:0051596">
    <property type="term" value="P:methylglyoxal catabolic process"/>
    <property type="evidence" value="ECO:0007669"/>
    <property type="project" value="TreeGrafter"/>
</dbReference>
<name>U4T3W9_9GAMM</name>